<evidence type="ECO:0000256" key="1">
    <source>
        <dbReference type="SAM" id="MobiDB-lite"/>
    </source>
</evidence>
<keyword evidence="3" id="KW-1185">Reference proteome</keyword>
<evidence type="ECO:0000313" key="3">
    <source>
        <dbReference type="Proteomes" id="UP000821853"/>
    </source>
</evidence>
<gene>
    <name evidence="2" type="ORF">HPB48_016539</name>
</gene>
<reference evidence="2 3" key="1">
    <citation type="journal article" date="2020" name="Cell">
        <title>Large-Scale Comparative Analyses of Tick Genomes Elucidate Their Genetic Diversity and Vector Capacities.</title>
        <authorList>
            <consortium name="Tick Genome and Microbiome Consortium (TIGMIC)"/>
            <person name="Jia N."/>
            <person name="Wang J."/>
            <person name="Shi W."/>
            <person name="Du L."/>
            <person name="Sun Y."/>
            <person name="Zhan W."/>
            <person name="Jiang J.F."/>
            <person name="Wang Q."/>
            <person name="Zhang B."/>
            <person name="Ji P."/>
            <person name="Bell-Sakyi L."/>
            <person name="Cui X.M."/>
            <person name="Yuan T.T."/>
            <person name="Jiang B.G."/>
            <person name="Yang W.F."/>
            <person name="Lam T.T."/>
            <person name="Chang Q.C."/>
            <person name="Ding S.J."/>
            <person name="Wang X.J."/>
            <person name="Zhu J.G."/>
            <person name="Ruan X.D."/>
            <person name="Zhao L."/>
            <person name="Wei J.T."/>
            <person name="Ye R.Z."/>
            <person name="Que T.C."/>
            <person name="Du C.H."/>
            <person name="Zhou Y.H."/>
            <person name="Cheng J.X."/>
            <person name="Dai P.F."/>
            <person name="Guo W.B."/>
            <person name="Han X.H."/>
            <person name="Huang E.J."/>
            <person name="Li L.F."/>
            <person name="Wei W."/>
            <person name="Gao Y.C."/>
            <person name="Liu J.Z."/>
            <person name="Shao H.Z."/>
            <person name="Wang X."/>
            <person name="Wang C.C."/>
            <person name="Yang T.C."/>
            <person name="Huo Q.B."/>
            <person name="Li W."/>
            <person name="Chen H.Y."/>
            <person name="Chen S.E."/>
            <person name="Zhou L.G."/>
            <person name="Ni X.B."/>
            <person name="Tian J.H."/>
            <person name="Sheng Y."/>
            <person name="Liu T."/>
            <person name="Pan Y.S."/>
            <person name="Xia L.Y."/>
            <person name="Li J."/>
            <person name="Zhao F."/>
            <person name="Cao W.C."/>
        </authorList>
    </citation>
    <scope>NUCLEOTIDE SEQUENCE [LARGE SCALE GENOMIC DNA]</scope>
    <source>
        <strain evidence="2">HaeL-2018</strain>
    </source>
</reference>
<dbReference type="InterPro" id="IPR032675">
    <property type="entry name" value="LRR_dom_sf"/>
</dbReference>
<dbReference type="Proteomes" id="UP000821853">
    <property type="component" value="Chromosome 4"/>
</dbReference>
<proteinExistence type="predicted"/>
<protein>
    <recommendedName>
        <fullName evidence="4">F-box domain-containing protein</fullName>
    </recommendedName>
</protein>
<dbReference type="EMBL" id="JABSTR010000006">
    <property type="protein sequence ID" value="KAH9372913.1"/>
    <property type="molecule type" value="Genomic_DNA"/>
</dbReference>
<accession>A0A9J6GDJ6</accession>
<dbReference type="SUPFAM" id="SSF81383">
    <property type="entry name" value="F-box domain"/>
    <property type="match status" value="1"/>
</dbReference>
<sequence>METQSAGSVGNEDQISVHSGTVPVLSEPTTSTVEHKTAVCSSQLRPGFESVSLELIRTILENLKAPERGLMAQVCGVWKAVADEPWIWIDDHAELQAADLSTAVIDSLVRRGICRVKLASTADELRELPKLLEALPSIISLDVSGCCNLSIPVLERSFATHRFDSLTTLNLNRCQKVSDRIIHTVTIQAPNLQALHLDGCRDVRDLGIHYLSVKACEHEVALP</sequence>
<organism evidence="2 3">
    <name type="scientific">Haemaphysalis longicornis</name>
    <name type="common">Bush tick</name>
    <dbReference type="NCBI Taxonomy" id="44386"/>
    <lineage>
        <taxon>Eukaryota</taxon>
        <taxon>Metazoa</taxon>
        <taxon>Ecdysozoa</taxon>
        <taxon>Arthropoda</taxon>
        <taxon>Chelicerata</taxon>
        <taxon>Arachnida</taxon>
        <taxon>Acari</taxon>
        <taxon>Parasitiformes</taxon>
        <taxon>Ixodida</taxon>
        <taxon>Ixodoidea</taxon>
        <taxon>Ixodidae</taxon>
        <taxon>Haemaphysalinae</taxon>
        <taxon>Haemaphysalis</taxon>
    </lineage>
</organism>
<feature type="compositionally biased region" description="Polar residues" evidence="1">
    <location>
        <begin position="1"/>
        <end position="19"/>
    </location>
</feature>
<feature type="region of interest" description="Disordered" evidence="1">
    <location>
        <begin position="1"/>
        <end position="29"/>
    </location>
</feature>
<dbReference type="OrthoDB" id="550575at2759"/>
<name>A0A9J6GDJ6_HAELO</name>
<dbReference type="VEuPathDB" id="VectorBase:HLOH_051225"/>
<evidence type="ECO:0000313" key="2">
    <source>
        <dbReference type="EMBL" id="KAH9372913.1"/>
    </source>
</evidence>
<comment type="caution">
    <text evidence="2">The sequence shown here is derived from an EMBL/GenBank/DDBJ whole genome shotgun (WGS) entry which is preliminary data.</text>
</comment>
<dbReference type="InterPro" id="IPR036047">
    <property type="entry name" value="F-box-like_dom_sf"/>
</dbReference>
<dbReference type="AlphaFoldDB" id="A0A9J6GDJ6"/>
<dbReference type="Gene3D" id="3.80.10.10">
    <property type="entry name" value="Ribonuclease Inhibitor"/>
    <property type="match status" value="1"/>
</dbReference>
<evidence type="ECO:0008006" key="4">
    <source>
        <dbReference type="Google" id="ProtNLM"/>
    </source>
</evidence>
<dbReference type="SUPFAM" id="SSF52047">
    <property type="entry name" value="RNI-like"/>
    <property type="match status" value="1"/>
</dbReference>